<evidence type="ECO:0000313" key="3">
    <source>
        <dbReference type="Proteomes" id="UP000665561"/>
    </source>
</evidence>
<dbReference type="Gene3D" id="3.30.460.10">
    <property type="entry name" value="Beta Polymerase, domain 2"/>
    <property type="match status" value="1"/>
</dbReference>
<dbReference type="Pfam" id="PF01909">
    <property type="entry name" value="NTP_transf_2"/>
    <property type="match status" value="1"/>
</dbReference>
<dbReference type="SUPFAM" id="SSF81301">
    <property type="entry name" value="Nucleotidyltransferase"/>
    <property type="match status" value="1"/>
</dbReference>
<organism evidence="2 3">
    <name type="scientific">Paenibacillus glycinis</name>
    <dbReference type="NCBI Taxonomy" id="2697035"/>
    <lineage>
        <taxon>Bacteria</taxon>
        <taxon>Bacillati</taxon>
        <taxon>Bacillota</taxon>
        <taxon>Bacilli</taxon>
        <taxon>Bacillales</taxon>
        <taxon>Paenibacillaceae</taxon>
        <taxon>Paenibacillus</taxon>
    </lineage>
</organism>
<dbReference type="InterPro" id="IPR002934">
    <property type="entry name" value="Polymerase_NTP_transf_dom"/>
</dbReference>
<dbReference type="InterPro" id="IPR043519">
    <property type="entry name" value="NT_sf"/>
</dbReference>
<gene>
    <name evidence="2" type="ORF">GT019_00410</name>
</gene>
<reference evidence="2 3" key="1">
    <citation type="submission" date="2020-01" db="EMBL/GenBank/DDBJ databases">
        <title>Paenibacillus soybeanensis sp. nov. isolated from the nodules of soybean (Glycine max(L.) Merr).</title>
        <authorList>
            <person name="Wang H."/>
        </authorList>
    </citation>
    <scope>NUCLEOTIDE SEQUENCE [LARGE SCALE GENOMIC DNA]</scope>
    <source>
        <strain evidence="2 3">T1</strain>
    </source>
</reference>
<evidence type="ECO:0000259" key="1">
    <source>
        <dbReference type="Pfam" id="PF01909"/>
    </source>
</evidence>
<name>A0ABW9XI99_9BACL</name>
<sequence>MIREDLAGERGGGKLLNVFDVADLLVERIKSAYPDDVAIVAYYGSYAQGTATRRSDLDFVFIPATSAGHGASLQFIVDDISFDFWPISWERAERMASFQEPTTSIIADCRLLHARSDEDRERFLRLRNGIASLQEPEYARQFADMAESRLRGAYVHLYKLIRARDSERESHLRANGVDIRRFRSLGQFAAFLRARE</sequence>
<proteinExistence type="predicted"/>
<protein>
    <recommendedName>
        <fullName evidence="1">Polymerase nucleotidyl transferase domain-containing protein</fullName>
    </recommendedName>
</protein>
<feature type="domain" description="Polymerase nucleotidyl transferase" evidence="1">
    <location>
        <begin position="25"/>
        <end position="62"/>
    </location>
</feature>
<dbReference type="Proteomes" id="UP000665561">
    <property type="component" value="Unassembled WGS sequence"/>
</dbReference>
<keyword evidence="3" id="KW-1185">Reference proteome</keyword>
<comment type="caution">
    <text evidence="2">The sequence shown here is derived from an EMBL/GenBank/DDBJ whole genome shotgun (WGS) entry which is preliminary data.</text>
</comment>
<accession>A0ABW9XI99</accession>
<dbReference type="EMBL" id="JAAAMV010000001">
    <property type="protein sequence ID" value="NBD22324.1"/>
    <property type="molecule type" value="Genomic_DNA"/>
</dbReference>
<evidence type="ECO:0000313" key="2">
    <source>
        <dbReference type="EMBL" id="NBD22324.1"/>
    </source>
</evidence>